<organism evidence="3 4">
    <name type="scientific">Paramecium sonneborni</name>
    <dbReference type="NCBI Taxonomy" id="65129"/>
    <lineage>
        <taxon>Eukaryota</taxon>
        <taxon>Sar</taxon>
        <taxon>Alveolata</taxon>
        <taxon>Ciliophora</taxon>
        <taxon>Intramacronucleata</taxon>
        <taxon>Oligohymenophorea</taxon>
        <taxon>Peniculida</taxon>
        <taxon>Parameciidae</taxon>
        <taxon>Paramecium</taxon>
    </lineage>
</organism>
<accession>A0A8S1KLL6</accession>
<feature type="coiled-coil region" evidence="1">
    <location>
        <begin position="239"/>
        <end position="266"/>
    </location>
</feature>
<gene>
    <name evidence="3" type="ORF">PSON_ATCC_30995.1.T0090184</name>
</gene>
<dbReference type="OrthoDB" id="304191at2759"/>
<keyword evidence="1" id="KW-0175">Coiled coil</keyword>
<feature type="region of interest" description="Disordered" evidence="2">
    <location>
        <begin position="299"/>
        <end position="321"/>
    </location>
</feature>
<evidence type="ECO:0000256" key="1">
    <source>
        <dbReference type="SAM" id="Coils"/>
    </source>
</evidence>
<protein>
    <submittedName>
        <fullName evidence="3">Uncharacterized protein</fullName>
    </submittedName>
</protein>
<name>A0A8S1KLL6_9CILI</name>
<evidence type="ECO:0000313" key="4">
    <source>
        <dbReference type="Proteomes" id="UP000692954"/>
    </source>
</evidence>
<dbReference type="EMBL" id="CAJJDN010000009">
    <property type="protein sequence ID" value="CAD8055321.1"/>
    <property type="molecule type" value="Genomic_DNA"/>
</dbReference>
<dbReference type="Proteomes" id="UP000692954">
    <property type="component" value="Unassembled WGS sequence"/>
</dbReference>
<sequence>MSDLISKAVSNFQEKITEYYLPIINPSSHEFRQHNNKVLLNKTIKSKSQHAIQKIIATSSNQSPPNTGTTYQYSFGQSNPPKDNESIQFSIQMNKTINQKEISNDMISINQLIQEKKKELIADNKYFLKEISRIRQDFQLKAKIRNKLQKDRKSTTSSQDKYEICWDETLKEMNKDSQEQDQLVDSISKINQEQIKKTQRPKPLRSQIFSKIREQENQYFKQYSESLIKQMKQRSIQVVDEVSAQIEQIQLLKKEQQNQRSKEREDAKKEIIKSLRCQEQKKILSLLKNKSSNYYLQPQRKNIEQSDDATTNSFSKSNKRRSTSFNKALPFIDFKQDKGIIQNIVEQQNQTKLQFLEKTQFKRKNIITKSINSQPFLDLSKVIKCS</sequence>
<comment type="caution">
    <text evidence="3">The sequence shown here is derived from an EMBL/GenBank/DDBJ whole genome shotgun (WGS) entry which is preliminary data.</text>
</comment>
<keyword evidence="4" id="KW-1185">Reference proteome</keyword>
<evidence type="ECO:0000313" key="3">
    <source>
        <dbReference type="EMBL" id="CAD8055321.1"/>
    </source>
</evidence>
<evidence type="ECO:0000256" key="2">
    <source>
        <dbReference type="SAM" id="MobiDB-lite"/>
    </source>
</evidence>
<proteinExistence type="predicted"/>
<dbReference type="AlphaFoldDB" id="A0A8S1KLL6"/>
<reference evidence="3" key="1">
    <citation type="submission" date="2021-01" db="EMBL/GenBank/DDBJ databases">
        <authorList>
            <consortium name="Genoscope - CEA"/>
            <person name="William W."/>
        </authorList>
    </citation>
    <scope>NUCLEOTIDE SEQUENCE</scope>
</reference>